<accession>A0A7S4AWH1</accession>
<proteinExistence type="predicted"/>
<evidence type="ECO:0000313" key="1">
    <source>
        <dbReference type="EMBL" id="CAE0729251.1"/>
    </source>
</evidence>
<organism evidence="1">
    <name type="scientific">Pseudo-nitzschia australis</name>
    <dbReference type="NCBI Taxonomy" id="44445"/>
    <lineage>
        <taxon>Eukaryota</taxon>
        <taxon>Sar</taxon>
        <taxon>Stramenopiles</taxon>
        <taxon>Ochrophyta</taxon>
        <taxon>Bacillariophyta</taxon>
        <taxon>Bacillariophyceae</taxon>
        <taxon>Bacillariophycidae</taxon>
        <taxon>Bacillariales</taxon>
        <taxon>Bacillariaceae</taxon>
        <taxon>Pseudo-nitzschia</taxon>
    </lineage>
</organism>
<evidence type="ECO:0008006" key="2">
    <source>
        <dbReference type="Google" id="ProtNLM"/>
    </source>
</evidence>
<reference evidence="1" key="1">
    <citation type="submission" date="2021-01" db="EMBL/GenBank/DDBJ databases">
        <authorList>
            <person name="Corre E."/>
            <person name="Pelletier E."/>
            <person name="Niang G."/>
            <person name="Scheremetjew M."/>
            <person name="Finn R."/>
            <person name="Kale V."/>
            <person name="Holt S."/>
            <person name="Cochrane G."/>
            <person name="Meng A."/>
            <person name="Brown T."/>
            <person name="Cohen L."/>
        </authorList>
    </citation>
    <scope>NUCLEOTIDE SEQUENCE</scope>
    <source>
        <strain evidence="1">10249 10 AB</strain>
    </source>
</reference>
<name>A0A7S4AWH1_9STRA</name>
<dbReference type="AlphaFoldDB" id="A0A7S4AWH1"/>
<sequence length="132" mass="15108">MIALATEAELAALFMNAQEAVAIRNCLRAMGFTQPATPLKTDNNTANGIINDTMKQIRSKAIDVQFYWLRDQVEQGQFRIYWDAGKNNLADYFTKHHPPMHHRRMRKIHTYIEGASPESLQGCIKIMNDEQA</sequence>
<dbReference type="EMBL" id="HBIX01033673">
    <property type="protein sequence ID" value="CAE0729251.1"/>
    <property type="molecule type" value="Transcribed_RNA"/>
</dbReference>
<dbReference type="CDD" id="cd09272">
    <property type="entry name" value="RNase_HI_RT_Ty1"/>
    <property type="match status" value="1"/>
</dbReference>
<protein>
    <recommendedName>
        <fullName evidence="2">Integrase catalytic domain-containing protein</fullName>
    </recommendedName>
</protein>
<gene>
    <name evidence="1" type="ORF">PAUS00366_LOCUS22036</name>
</gene>